<dbReference type="RefSeq" id="WP_084548926.1">
    <property type="nucleotide sequence ID" value="NZ_FRAS01000007.1"/>
</dbReference>
<comment type="cofactor">
    <cofactor evidence="1">
        <name>pyridoxal 5'-phosphate</name>
        <dbReference type="ChEBI" id="CHEBI:597326"/>
    </cofactor>
</comment>
<dbReference type="PANTHER" id="PTHR43713:SF3">
    <property type="entry name" value="GLUTAMATE-1-SEMIALDEHYDE 2,1-AMINOMUTASE 1, CHLOROPLASTIC-RELATED"/>
    <property type="match status" value="1"/>
</dbReference>
<evidence type="ECO:0000256" key="1">
    <source>
        <dbReference type="ARBA" id="ARBA00001933"/>
    </source>
</evidence>
<dbReference type="Proteomes" id="UP000183947">
    <property type="component" value="Unassembled WGS sequence"/>
</dbReference>
<dbReference type="InterPro" id="IPR015424">
    <property type="entry name" value="PyrdxlP-dep_Trfase"/>
</dbReference>
<reference evidence="5" key="1">
    <citation type="submission" date="2016-11" db="EMBL/GenBank/DDBJ databases">
        <authorList>
            <person name="Varghese N."/>
            <person name="Submissions S."/>
        </authorList>
    </citation>
    <scope>NUCLEOTIDE SEQUENCE [LARGE SCALE GENOMIC DNA]</scope>
    <source>
        <strain evidence="5">DSM 18569</strain>
    </source>
</reference>
<gene>
    <name evidence="4" type="ORF">SAMN02746009_01745</name>
</gene>
<organism evidence="4 5">
    <name type="scientific">Hymenobacter psychrotolerans DSM 18569</name>
    <dbReference type="NCBI Taxonomy" id="1121959"/>
    <lineage>
        <taxon>Bacteria</taxon>
        <taxon>Pseudomonadati</taxon>
        <taxon>Bacteroidota</taxon>
        <taxon>Cytophagia</taxon>
        <taxon>Cytophagales</taxon>
        <taxon>Hymenobacteraceae</taxon>
        <taxon>Hymenobacter</taxon>
    </lineage>
</organism>
<proteinExistence type="inferred from homology"/>
<keyword evidence="2 3" id="KW-0663">Pyridoxal phosphate</keyword>
<accession>A0A1M6W4E6</accession>
<dbReference type="InterPro" id="IPR015421">
    <property type="entry name" value="PyrdxlP-dep_Trfase_major"/>
</dbReference>
<dbReference type="PROSITE" id="PS00600">
    <property type="entry name" value="AA_TRANSFER_CLASS_3"/>
    <property type="match status" value="1"/>
</dbReference>
<dbReference type="SUPFAM" id="SSF53383">
    <property type="entry name" value="PLP-dependent transferases"/>
    <property type="match status" value="1"/>
</dbReference>
<dbReference type="NCBIfam" id="NF004856">
    <property type="entry name" value="PRK06209.1"/>
    <property type="match status" value="1"/>
</dbReference>
<dbReference type="InterPro" id="IPR015422">
    <property type="entry name" value="PyrdxlP-dep_Trfase_small"/>
</dbReference>
<dbReference type="PANTHER" id="PTHR43713">
    <property type="entry name" value="GLUTAMATE-1-SEMIALDEHYDE 2,1-AMINOMUTASE"/>
    <property type="match status" value="1"/>
</dbReference>
<evidence type="ECO:0000313" key="4">
    <source>
        <dbReference type="EMBL" id="SHK88593.1"/>
    </source>
</evidence>
<name>A0A1M6W4E6_9BACT</name>
<dbReference type="STRING" id="1121959.SAMN02746009_01745"/>
<evidence type="ECO:0000313" key="5">
    <source>
        <dbReference type="Proteomes" id="UP000183947"/>
    </source>
</evidence>
<comment type="similarity">
    <text evidence="3">Belongs to the class-III pyridoxal-phosphate-dependent aminotransferase family.</text>
</comment>
<evidence type="ECO:0000256" key="2">
    <source>
        <dbReference type="ARBA" id="ARBA00022898"/>
    </source>
</evidence>
<dbReference type="EMBL" id="FRAS01000007">
    <property type="protein sequence ID" value="SHK88593.1"/>
    <property type="molecule type" value="Genomic_DNA"/>
</dbReference>
<keyword evidence="5" id="KW-1185">Reference proteome</keyword>
<evidence type="ECO:0000256" key="3">
    <source>
        <dbReference type="RuleBase" id="RU003560"/>
    </source>
</evidence>
<dbReference type="Gene3D" id="3.40.640.10">
    <property type="entry name" value="Type I PLP-dependent aspartate aminotransferase-like (Major domain)"/>
    <property type="match status" value="1"/>
</dbReference>
<dbReference type="Gene3D" id="3.90.1150.10">
    <property type="entry name" value="Aspartate Aminotransferase, domain 1"/>
    <property type="match status" value="1"/>
</dbReference>
<sequence>MKTELPLTADFQPPSVLPAEPDFSGSVALGARFHAAIPGGAHTYAKGDDQFPEQMAPYIVRGAGCRVWDVDGNEFIEFGAGLRSVTLGHAYAPVVAAARQQLELGVNFGRPAVLELETAEEFLDFTRAGDMVKFAKNGSDATSAAVKLARAYTGRSLVAICHDHPFFSVDDWFIGTTPLRAGIPAAISSLTVSFFYNNLASAEALFAHYPSQIACLLLEVEKDVPPAPGFLQGLRRLCDREGAVLIFDEIITGFRWHNQGAQACYGVRPDLSTWGKALANGFSLAALSGRRELMERGGLHHPHDRVFLLSTTYGAETHALAAARAVLHEYQTQPVVDALWQTGRQLAEGLRQAAQEQGVAEQVQAVGQPCCLVYTTRAADGQHSAAFRTLFLQETLRRGLLMPSLIVNYSHTPAVINEVLERLYDVLGVYRRALEDGVEQYLRGAPVKSVYRPRN</sequence>
<dbReference type="InterPro" id="IPR049704">
    <property type="entry name" value="Aminotrans_3_PPA_site"/>
</dbReference>
<protein>
    <submittedName>
        <fullName evidence="4">Glutamate-1-semialdehyde 2,1-aminomutase</fullName>
    </submittedName>
</protein>
<dbReference type="OrthoDB" id="9762089at2"/>
<dbReference type="Pfam" id="PF00202">
    <property type="entry name" value="Aminotran_3"/>
    <property type="match status" value="2"/>
</dbReference>
<dbReference type="GO" id="GO:0008483">
    <property type="term" value="F:transaminase activity"/>
    <property type="evidence" value="ECO:0007669"/>
    <property type="project" value="InterPro"/>
</dbReference>
<dbReference type="GO" id="GO:0030170">
    <property type="term" value="F:pyridoxal phosphate binding"/>
    <property type="evidence" value="ECO:0007669"/>
    <property type="project" value="InterPro"/>
</dbReference>
<dbReference type="InterPro" id="IPR005814">
    <property type="entry name" value="Aminotrans_3"/>
</dbReference>
<dbReference type="AlphaFoldDB" id="A0A1M6W4E6"/>